<accession>A0AAV2HET3</accession>
<dbReference type="Pfam" id="PF13843">
    <property type="entry name" value="DDE_Tnp_1_7"/>
    <property type="match status" value="1"/>
</dbReference>
<comment type="caution">
    <text evidence="2">The sequence shown here is derived from an EMBL/GenBank/DDBJ whole genome shotgun (WGS) entry which is preliminary data.</text>
</comment>
<feature type="non-terminal residue" evidence="2">
    <location>
        <position position="1"/>
    </location>
</feature>
<sequence>LYTPSRHISIDESLIGRKNRSVFIQYMPNKRHARFGIKKYQLCDSNGYVFHIEMYSGKDFDIRHDEAQAFGVSNLLNKGYHLFTDNFYTKPKLAEYLYQNKTLLTGTVRANSKGMPRTM</sequence>
<dbReference type="PANTHER" id="PTHR46599:SF3">
    <property type="entry name" value="PIGGYBAC TRANSPOSABLE ELEMENT-DERIVED PROTEIN 4"/>
    <property type="match status" value="1"/>
</dbReference>
<evidence type="ECO:0000313" key="3">
    <source>
        <dbReference type="Proteomes" id="UP001497497"/>
    </source>
</evidence>
<feature type="domain" description="PiggyBac transposable element-derived protein" evidence="1">
    <location>
        <begin position="1"/>
        <end position="117"/>
    </location>
</feature>
<gene>
    <name evidence="2" type="ORF">GSLYS_00006491001</name>
</gene>
<keyword evidence="3" id="KW-1185">Reference proteome</keyword>
<dbReference type="Proteomes" id="UP001497497">
    <property type="component" value="Unassembled WGS sequence"/>
</dbReference>
<evidence type="ECO:0000313" key="2">
    <source>
        <dbReference type="EMBL" id="CAL1532412.1"/>
    </source>
</evidence>
<reference evidence="2 3" key="1">
    <citation type="submission" date="2024-04" db="EMBL/GenBank/DDBJ databases">
        <authorList>
            <consortium name="Genoscope - CEA"/>
            <person name="William W."/>
        </authorList>
    </citation>
    <scope>NUCLEOTIDE SEQUENCE [LARGE SCALE GENOMIC DNA]</scope>
</reference>
<dbReference type="PANTHER" id="PTHR46599">
    <property type="entry name" value="PIGGYBAC TRANSPOSABLE ELEMENT-DERIVED PROTEIN 4"/>
    <property type="match status" value="1"/>
</dbReference>
<name>A0AAV2HET3_LYMST</name>
<organism evidence="2 3">
    <name type="scientific">Lymnaea stagnalis</name>
    <name type="common">Great pond snail</name>
    <name type="synonym">Helix stagnalis</name>
    <dbReference type="NCBI Taxonomy" id="6523"/>
    <lineage>
        <taxon>Eukaryota</taxon>
        <taxon>Metazoa</taxon>
        <taxon>Spiralia</taxon>
        <taxon>Lophotrochozoa</taxon>
        <taxon>Mollusca</taxon>
        <taxon>Gastropoda</taxon>
        <taxon>Heterobranchia</taxon>
        <taxon>Euthyneura</taxon>
        <taxon>Panpulmonata</taxon>
        <taxon>Hygrophila</taxon>
        <taxon>Lymnaeoidea</taxon>
        <taxon>Lymnaeidae</taxon>
        <taxon>Lymnaea</taxon>
    </lineage>
</organism>
<protein>
    <recommendedName>
        <fullName evidence="1">PiggyBac transposable element-derived protein domain-containing protein</fullName>
    </recommendedName>
</protein>
<evidence type="ECO:0000259" key="1">
    <source>
        <dbReference type="Pfam" id="PF13843"/>
    </source>
</evidence>
<feature type="non-terminal residue" evidence="2">
    <location>
        <position position="119"/>
    </location>
</feature>
<dbReference type="AlphaFoldDB" id="A0AAV2HET3"/>
<dbReference type="InterPro" id="IPR029526">
    <property type="entry name" value="PGBD"/>
</dbReference>
<dbReference type="EMBL" id="CAXITT010000116">
    <property type="protein sequence ID" value="CAL1532412.1"/>
    <property type="molecule type" value="Genomic_DNA"/>
</dbReference>
<proteinExistence type="predicted"/>